<evidence type="ECO:0000259" key="8">
    <source>
        <dbReference type="Pfam" id="PF12231"/>
    </source>
</evidence>
<feature type="region of interest" description="Disordered" evidence="7">
    <location>
        <begin position="101"/>
        <end position="127"/>
    </location>
</feature>
<organism evidence="9 10">
    <name type="scientific">Sungouiella intermedia</name>
    <dbReference type="NCBI Taxonomy" id="45354"/>
    <lineage>
        <taxon>Eukaryota</taxon>
        <taxon>Fungi</taxon>
        <taxon>Dikarya</taxon>
        <taxon>Ascomycota</taxon>
        <taxon>Saccharomycotina</taxon>
        <taxon>Pichiomycetes</taxon>
        <taxon>Metschnikowiaceae</taxon>
        <taxon>Sungouiella</taxon>
    </lineage>
</organism>
<dbReference type="EMBL" id="LT635765">
    <property type="protein sequence ID" value="SGZ51937.1"/>
    <property type="molecule type" value="Genomic_DNA"/>
</dbReference>
<name>A0A1L0BKS4_9ASCO</name>
<dbReference type="PANTHER" id="PTHR22928">
    <property type="entry name" value="TELOMERE-ASSOCIATED PROTEIN RIF1"/>
    <property type="match status" value="1"/>
</dbReference>
<dbReference type="GO" id="GO:0140445">
    <property type="term" value="C:chromosome, telomeric repeat region"/>
    <property type="evidence" value="ECO:0007669"/>
    <property type="project" value="TreeGrafter"/>
</dbReference>
<feature type="compositionally biased region" description="Basic and acidic residues" evidence="7">
    <location>
        <begin position="1263"/>
        <end position="1288"/>
    </location>
</feature>
<evidence type="ECO:0000256" key="3">
    <source>
        <dbReference type="ARBA" id="ARBA00022454"/>
    </source>
</evidence>
<sequence>MASVAAKELANLGVRARASPYLASEDLAGQPIKKVIRTPKTQTRRPRTRSLALGSSRSATGSPATLSSRDRRAKTRQSREKSPVIDLTTDVDFEVLEANGESPLKNATKPRKDLPTRISHGFSGDHKSAGLNDIPNPNLHHHASAANELNLSPIKKDSPTQAHKVPQESLPRKLPVVQLFLSSPSKRRKMVAFSDNIMSDAPSSPLLGGNEPHMTPRRSILKPTSENVDSSPVDPNNSTMWVKTSHSILHQFSTTSHAPNNPEFWQPGTIIQLESKSSDLLQLVDGCVEVLRVEGFCRKFEVYATLNQIFKLNDAVVLSDLFSGDATTSNWVAMIEKTTGFKRKRLTLYIHDICEFVTRDIQAIEEKIFTTDGNPRLSLPRNDPFKARTLSQALKLVSSLLMIPSLNSCIPVATVKWFYSHTCEMITKPSISKSLVLPYLSIIKDCHFSGKKRRFIFENNPNPLLERMLFALLNIRNFVSSSLVNEKFIALKNLIQKFPAIMAKNFHLWFGGLVLNLCDITFPLYTKIVSMGITALLEAARNFLDNPDVCLAARKMLEMPLPTEQKSFASENLISISTMPLTVTIDYVSDSLKELIDNGHYKYAMDIWVGLTLLIGNFDNGIENWKHLHPWLQVHKYCFNSQSIFAKITALASWKAIIYKVCVMEFKDNRHVLGYPEGSKGSGELNNIHTTPNAKQQLRLEEVLRPKIKLLIHIFINISSVEFQREIIDTLDHSFLSILYTILNNQQKSNAKMLVIYWDKIVQPVLMNFYFKKEISNSHMHHLGVGIFNRLLKPSTPVNEKTYSTIRCLSHEQVSLGEINSLNPRWIYLRFEKFLLILLVIFKLHDLDIDAKIGSFNNFLNTLKFTTKKELQPSDTTYDIIDNLPMALQLLFDNSKASYDSIFKLLVNLNDTFGASNLVSDTDDSPCVFDVILSSTIQSLQAQQLNAILSMLHGAVSERKSLFFLSHLIQTNKKFNREDLAQFVGDSLNSKKSLKFSHQEMILVGKIFKLLDQNFAGIAKKLIQHIVLLKASDFEKTVEELGLASWNIQIFKFFLTLMHDAPYEHLKLTCLTLIKSKWQSAEAFGEILQFLVENKFDYEIHSLRASIVDNLQKEEGAQYLGIWEEYLAQFQGETMKLDELMSCSIVLSIDLTTIPNFQWKNFPLYQEVFEKKFGSLPKGSKLEENVLTGVTLDAKQVELDNIIQSEFKHDSALTENISQSTDMEKEELEQCSPKENITIVLSSEPELKDSGEIDAVEKELERKVKENGGGHTKENKVEKPPPVRRSERLQSSAAKQLSRKERGNKGQTTANNGEVTKSISRVAPKITSDDNTEEIESGLSLEHEEPEYIEDSSGKEETRKRRAGNTEIPSSKKQKIEEDTKQISDSDESVKNKALPENVNGLMEIHSSSSNSKKSDADSAGSVESTGDDSRDGSIIIHTSNSENEMSGEKIVVNLSTDDSFDNSSKIEVNTSNMELVKNSPAKRQLSTVKEVPGMEASSSEITNQIVLAVETRGFLQLKAALEKVDQSEVATLTFQEKYDLETMMMQFILRMRSQGNGDNK</sequence>
<accession>A0A1L0BKS4</accession>
<feature type="compositionally biased region" description="Basic residues" evidence="7">
    <location>
        <begin position="34"/>
        <end position="48"/>
    </location>
</feature>
<keyword evidence="5" id="KW-0539">Nucleus</keyword>
<feature type="compositionally biased region" description="Low complexity" evidence="7">
    <location>
        <begin position="1407"/>
        <end position="1422"/>
    </location>
</feature>
<reference evidence="9 10" key="1">
    <citation type="submission" date="2016-10" db="EMBL/GenBank/DDBJ databases">
        <authorList>
            <person name="de Groot N.N."/>
        </authorList>
    </citation>
    <scope>NUCLEOTIDE SEQUENCE [LARGE SCALE GENOMIC DNA]</scope>
    <source>
        <strain evidence="9 10">PYCC 4715</strain>
    </source>
</reference>
<evidence type="ECO:0000256" key="1">
    <source>
        <dbReference type="ARBA" id="ARBA00004123"/>
    </source>
</evidence>
<comment type="subcellular location">
    <subcellularLocation>
        <location evidence="2">Chromosome</location>
        <location evidence="2">Telomere</location>
    </subcellularLocation>
    <subcellularLocation>
        <location evidence="1">Nucleus</location>
    </subcellularLocation>
</comment>
<dbReference type="Pfam" id="PF12231">
    <property type="entry name" value="Rif1_N"/>
    <property type="match status" value="1"/>
</dbReference>
<dbReference type="InterPro" id="IPR022031">
    <property type="entry name" value="Rif1_N"/>
</dbReference>
<feature type="domain" description="Telomere-associated protein Rif1 N-terminal" evidence="8">
    <location>
        <begin position="352"/>
        <end position="663"/>
    </location>
</feature>
<keyword evidence="4" id="KW-0779">Telomere</keyword>
<evidence type="ECO:0000313" key="10">
    <source>
        <dbReference type="Proteomes" id="UP000182259"/>
    </source>
</evidence>
<feature type="region of interest" description="Disordered" evidence="7">
    <location>
        <begin position="1214"/>
        <end position="1234"/>
    </location>
</feature>
<dbReference type="GO" id="GO:0000723">
    <property type="term" value="P:telomere maintenance"/>
    <property type="evidence" value="ECO:0007669"/>
    <property type="project" value="TreeGrafter"/>
</dbReference>
<keyword evidence="6" id="KW-0131">Cell cycle</keyword>
<proteinExistence type="predicted"/>
<evidence type="ECO:0000256" key="6">
    <source>
        <dbReference type="ARBA" id="ARBA00023306"/>
    </source>
</evidence>
<dbReference type="GO" id="GO:0005634">
    <property type="term" value="C:nucleus"/>
    <property type="evidence" value="ECO:0007669"/>
    <property type="project" value="UniProtKB-SubCell"/>
</dbReference>
<feature type="region of interest" description="Disordered" evidence="7">
    <location>
        <begin position="34"/>
        <end position="85"/>
    </location>
</feature>
<dbReference type="PANTHER" id="PTHR22928:SF3">
    <property type="entry name" value="TELOMERE-ASSOCIATED PROTEIN RIF1"/>
    <property type="match status" value="1"/>
</dbReference>
<gene>
    <name evidence="9" type="ORF">SAMEA4029009_CIC11G00000002764</name>
</gene>
<dbReference type="Proteomes" id="UP000182259">
    <property type="component" value="Chromosome II"/>
</dbReference>
<evidence type="ECO:0000256" key="4">
    <source>
        <dbReference type="ARBA" id="ARBA00022895"/>
    </source>
</evidence>
<feature type="region of interest" description="Disordered" evidence="7">
    <location>
        <begin position="1263"/>
        <end position="1435"/>
    </location>
</feature>
<protein>
    <submittedName>
        <fullName evidence="9">CIC11C00000002764</fullName>
    </submittedName>
</protein>
<feature type="compositionally biased region" description="Basic and acidic residues" evidence="7">
    <location>
        <begin position="1374"/>
        <end position="1391"/>
    </location>
</feature>
<keyword evidence="3" id="KW-0158">Chromosome</keyword>
<evidence type="ECO:0000256" key="2">
    <source>
        <dbReference type="ARBA" id="ARBA00004574"/>
    </source>
</evidence>
<evidence type="ECO:0000256" key="7">
    <source>
        <dbReference type="SAM" id="MobiDB-lite"/>
    </source>
</evidence>
<evidence type="ECO:0000256" key="5">
    <source>
        <dbReference type="ARBA" id="ARBA00023242"/>
    </source>
</evidence>
<evidence type="ECO:0000313" key="9">
    <source>
        <dbReference type="EMBL" id="SGZ51937.1"/>
    </source>
</evidence>
<feature type="compositionally biased region" description="Polar residues" evidence="7">
    <location>
        <begin position="53"/>
        <end position="67"/>
    </location>
</feature>
<feature type="compositionally biased region" description="Polar residues" evidence="7">
    <location>
        <begin position="1305"/>
        <end position="1319"/>
    </location>
</feature>